<dbReference type="InterPro" id="IPR000595">
    <property type="entry name" value="cNMP-bd_dom"/>
</dbReference>
<evidence type="ECO:0000259" key="5">
    <source>
        <dbReference type="PROSITE" id="PS50042"/>
    </source>
</evidence>
<evidence type="ECO:0000256" key="3">
    <source>
        <dbReference type="ARBA" id="ARBA00022840"/>
    </source>
</evidence>
<feature type="compositionally biased region" description="Basic and acidic residues" evidence="4">
    <location>
        <begin position="501"/>
        <end position="513"/>
    </location>
</feature>
<dbReference type="InterPro" id="IPR000641">
    <property type="entry name" value="CbxX/CfxQ"/>
</dbReference>
<feature type="region of interest" description="Disordered" evidence="4">
    <location>
        <begin position="1055"/>
        <end position="1106"/>
    </location>
</feature>
<reference evidence="6 7" key="4">
    <citation type="journal article" date="2020" name="Sci. Rep.">
        <title>beta-carboline chemical signals induce reveromycin production through a LuxR family regulator in Streptomyces sp. SN-593.</title>
        <authorList>
            <person name="Panthee S."/>
            <person name="Kito N."/>
            <person name="Hayashi T."/>
            <person name="Shimizu T."/>
            <person name="Ishikawa J."/>
            <person name="Hamamoto H."/>
            <person name="Osada H."/>
            <person name="Takahashi S."/>
        </authorList>
    </citation>
    <scope>NUCLEOTIDE SEQUENCE [LARGE SCALE GENOMIC DNA]</scope>
    <source>
        <strain evidence="6 7">SN-593</strain>
    </source>
</reference>
<reference evidence="6 7" key="2">
    <citation type="journal article" date="2011" name="J. Antibiot.">
        <title>Furaquinocins I and J: novel polyketide isoprenoid hybrid compounds from Streptomyces reveromyceticus SN-593.</title>
        <authorList>
            <person name="Panthee S."/>
            <person name="Takahashi S."/>
            <person name="Takagi H."/>
            <person name="Nogawa T."/>
            <person name="Oowada E."/>
            <person name="Uramoto M."/>
            <person name="Osada H."/>
        </authorList>
    </citation>
    <scope>NUCLEOTIDE SEQUENCE [LARGE SCALE GENOMIC DNA]</scope>
    <source>
        <strain evidence="6 7">SN-593</strain>
    </source>
</reference>
<accession>A0A7U3VSU0</accession>
<dbReference type="Proteomes" id="UP000595703">
    <property type="component" value="Chromosome"/>
</dbReference>
<dbReference type="Pfam" id="PF13229">
    <property type="entry name" value="Beta_helix"/>
    <property type="match status" value="3"/>
</dbReference>
<feature type="compositionally biased region" description="Pro residues" evidence="4">
    <location>
        <begin position="1083"/>
        <end position="1099"/>
    </location>
</feature>
<dbReference type="KEGG" id="arev:RVR_10133"/>
<keyword evidence="7" id="KW-1185">Reference proteome</keyword>
<protein>
    <recommendedName>
        <fullName evidence="5">Cyclic nucleotide-binding domain-containing protein</fullName>
    </recommendedName>
</protein>
<dbReference type="CDD" id="cd00009">
    <property type="entry name" value="AAA"/>
    <property type="match status" value="1"/>
</dbReference>
<dbReference type="PANTHER" id="PTHR43392">
    <property type="entry name" value="AAA-TYPE ATPASE FAMILY PROTEIN / ANKYRIN REPEAT FAMILY PROTEIN"/>
    <property type="match status" value="1"/>
</dbReference>
<reference evidence="6 7" key="3">
    <citation type="journal article" date="2011" name="Nat. Chem. Biol.">
        <title>Reveromycin A biosynthesis uses RevG and RevJ for stereospecific spiroacetal formation.</title>
        <authorList>
            <person name="Takahashi S."/>
            <person name="Toyoda A."/>
            <person name="Sekiyama Y."/>
            <person name="Takagi H."/>
            <person name="Nogawa T."/>
            <person name="Uramoto M."/>
            <person name="Suzuki R."/>
            <person name="Koshino H."/>
            <person name="Kumano T."/>
            <person name="Panthee S."/>
            <person name="Dairi T."/>
            <person name="Ishikawa J."/>
            <person name="Ikeda H."/>
            <person name="Sakaki Y."/>
            <person name="Osada H."/>
        </authorList>
    </citation>
    <scope>NUCLEOTIDE SEQUENCE [LARGE SCALE GENOMIC DNA]</scope>
    <source>
        <strain evidence="6 7">SN-593</strain>
    </source>
</reference>
<dbReference type="InterPro" id="IPR003959">
    <property type="entry name" value="ATPase_AAA_core"/>
</dbReference>
<evidence type="ECO:0000313" key="6">
    <source>
        <dbReference type="EMBL" id="BBB02276.1"/>
    </source>
</evidence>
<comment type="similarity">
    <text evidence="1">Belongs to the CbxX/CfxQ family.</text>
</comment>
<organism evidence="6 7">
    <name type="scientific">Actinacidiphila reveromycinica</name>
    <dbReference type="NCBI Taxonomy" id="659352"/>
    <lineage>
        <taxon>Bacteria</taxon>
        <taxon>Bacillati</taxon>
        <taxon>Actinomycetota</taxon>
        <taxon>Actinomycetes</taxon>
        <taxon>Kitasatosporales</taxon>
        <taxon>Streptomycetaceae</taxon>
        <taxon>Actinacidiphila</taxon>
    </lineage>
</organism>
<dbReference type="PANTHER" id="PTHR43392:SF2">
    <property type="entry name" value="AAA-TYPE ATPASE FAMILY PROTEIN _ ANKYRIN REPEAT FAMILY PROTEIN"/>
    <property type="match status" value="1"/>
</dbReference>
<dbReference type="SMART" id="SM00710">
    <property type="entry name" value="PbH1"/>
    <property type="match status" value="8"/>
</dbReference>
<dbReference type="SUPFAM" id="SSF51126">
    <property type="entry name" value="Pectin lyase-like"/>
    <property type="match status" value="3"/>
</dbReference>
<sequence>MNRQVLVVSPDRPGAYRTLTEALADAAEGALITVGPGRYEEALHLVRTVTLAADGAGGTAHVHAPAGSTVVVDAEAVQMSGLLLSGADPEAPVLDVRRGQAALDGCRVAGEAWTAVLAWDAGTVALRDCQVTNPRGAGVVLTSGGGNVVERTTVSEAGSSAVVVAEQGRLTLRSSVLDRAAGNGLCVNGRGAVVVEATRITGSGKPALAVEQDARAELSRVEVSGSSGLDAYLASTAGATLAECTFTGSRGESVYVKECAPVLRDCVITGAAQVGLHAAAGGRPVLERCRIEDTPVGVLTEDGAEVTATELAVRAAGTAALRLGGGAARLTRLAVADGGTAVQALGGARLDIDEGDVSATGTAGIELGERVRARLSELRLRVGGGTALALADSAHAELDAATVEGGTVLIGTDSELTARDSEFRGSEQDGLRVAGGTLTAVGCRVHGARGDGVHIAANSRAELTNCTVFDNTGEGIRSQTAEPVGVHDCEVRDNSGPPGRRPGDGRPDTDGRELTATAADGGGAGGPGPASYSGSATGAGPLAELQSLVGLESVKREVTGLIDLNKMTKRRMEMGLPMPPMSRHLVFAGPPGTGKTTVARLYGAVLAELGILRQGHIVEVARADLVAQIIGGTAIKTTEVFTKALGGVLFIDEAYTLTNQSRGSGPDFGQEAVETLMKLMEDHRDEIVVIVAGYSAQMDQFLASNPGMASRFARTIEFPNYEPDELVTIVRGLCGKHYYELDDGALEALTRYFVEVPKGDTFGNGRVARKIFEEMIGRQASRLSAQSHQDDSALSVLTGEDVTEVPGTPGAGESEPELPELPGLRRLAAMTGLDTARAALRTRLRALAAAQQRSGSRPEALSARANVVLEGPPGSGRRALAALYGRCLAELGLLPTGATRHVRLSSLPARWPEQPLLRLASALEENAGGLLVLEWTEAFEQRSPQSREAVLSALARIVAVPGDTVLALIGTPEHLIGLMRERTDIAQGFAEYARLEPYTPEQTVELVRRRLRGYGFQMDEDVAQALAETFGRSPEPAGAHRAHRLAESLAASARARTVTTGDLPRQAPEQAAVLAPDESAPTPGEPPAAPPPPEPPYQRPEPLARL</sequence>
<dbReference type="SUPFAM" id="SSF52540">
    <property type="entry name" value="P-loop containing nucleoside triphosphate hydrolases"/>
    <property type="match status" value="2"/>
</dbReference>
<gene>
    <name evidence="6" type="ORF">RVR_10133</name>
</gene>
<reference evidence="6 7" key="1">
    <citation type="journal article" date="2010" name="J. Bacteriol.">
        <title>Biochemical characterization of a novel indole prenyltransferase from Streptomyces sp. SN-593.</title>
        <authorList>
            <person name="Takahashi S."/>
            <person name="Takagi H."/>
            <person name="Toyoda A."/>
            <person name="Uramoto M."/>
            <person name="Nogawa T."/>
            <person name="Ueki M."/>
            <person name="Sakaki Y."/>
            <person name="Osada H."/>
        </authorList>
    </citation>
    <scope>NUCLEOTIDE SEQUENCE [LARGE SCALE GENOMIC DNA]</scope>
    <source>
        <strain evidence="6 7">SN-593</strain>
    </source>
</reference>
<feature type="region of interest" description="Disordered" evidence="4">
    <location>
        <begin position="798"/>
        <end position="819"/>
    </location>
</feature>
<dbReference type="GO" id="GO:0016887">
    <property type="term" value="F:ATP hydrolysis activity"/>
    <property type="evidence" value="ECO:0007669"/>
    <property type="project" value="InterPro"/>
</dbReference>
<feature type="region of interest" description="Disordered" evidence="4">
    <location>
        <begin position="478"/>
        <end position="537"/>
    </location>
</feature>
<feature type="domain" description="Cyclic nucleotide-binding" evidence="5">
    <location>
        <begin position="700"/>
        <end position="763"/>
    </location>
</feature>
<keyword evidence="3" id="KW-0067">ATP-binding</keyword>
<dbReference type="InterPro" id="IPR006626">
    <property type="entry name" value="PbH1"/>
</dbReference>
<dbReference type="EMBL" id="AP018365">
    <property type="protein sequence ID" value="BBB02276.1"/>
    <property type="molecule type" value="Genomic_DNA"/>
</dbReference>
<dbReference type="InterPro" id="IPR041627">
    <property type="entry name" value="AAA_lid_6"/>
</dbReference>
<dbReference type="PRINTS" id="PR00819">
    <property type="entry name" value="CBXCFQXSUPER"/>
</dbReference>
<dbReference type="FunFam" id="3.40.50.300:FF:000216">
    <property type="entry name" value="Type VII secretion ATPase EccA"/>
    <property type="match status" value="1"/>
</dbReference>
<dbReference type="PROSITE" id="PS50042">
    <property type="entry name" value="CNMP_BINDING_3"/>
    <property type="match status" value="1"/>
</dbReference>
<dbReference type="Pfam" id="PF00004">
    <property type="entry name" value="AAA"/>
    <property type="match status" value="1"/>
</dbReference>
<dbReference type="InterPro" id="IPR011050">
    <property type="entry name" value="Pectin_lyase_fold/virulence"/>
</dbReference>
<dbReference type="RefSeq" id="WP_202238223.1">
    <property type="nucleotide sequence ID" value="NZ_AP018365.1"/>
</dbReference>
<evidence type="ECO:0000256" key="1">
    <source>
        <dbReference type="ARBA" id="ARBA00010378"/>
    </source>
</evidence>
<evidence type="ECO:0000256" key="4">
    <source>
        <dbReference type="SAM" id="MobiDB-lite"/>
    </source>
</evidence>
<dbReference type="SMART" id="SM00382">
    <property type="entry name" value="AAA"/>
    <property type="match status" value="1"/>
</dbReference>
<dbReference type="Pfam" id="PF17866">
    <property type="entry name" value="AAA_lid_6"/>
    <property type="match status" value="1"/>
</dbReference>
<dbReference type="InterPro" id="IPR003593">
    <property type="entry name" value="AAA+_ATPase"/>
</dbReference>
<dbReference type="Gene3D" id="3.40.50.300">
    <property type="entry name" value="P-loop containing nucleotide triphosphate hydrolases"/>
    <property type="match status" value="2"/>
</dbReference>
<evidence type="ECO:0000313" key="7">
    <source>
        <dbReference type="Proteomes" id="UP000595703"/>
    </source>
</evidence>
<dbReference type="AlphaFoldDB" id="A0A7U3VSU0"/>
<dbReference type="Gene3D" id="1.10.8.60">
    <property type="match status" value="1"/>
</dbReference>
<evidence type="ECO:0000256" key="2">
    <source>
        <dbReference type="ARBA" id="ARBA00022741"/>
    </source>
</evidence>
<dbReference type="GO" id="GO:0005524">
    <property type="term" value="F:ATP binding"/>
    <property type="evidence" value="ECO:0007669"/>
    <property type="project" value="UniProtKB-KW"/>
</dbReference>
<proteinExistence type="inferred from homology"/>
<dbReference type="InterPro" id="IPR027417">
    <property type="entry name" value="P-loop_NTPase"/>
</dbReference>
<dbReference type="InterPro" id="IPR012334">
    <property type="entry name" value="Pectin_lyas_fold"/>
</dbReference>
<dbReference type="Gene3D" id="2.160.20.10">
    <property type="entry name" value="Single-stranded right-handed beta-helix, Pectin lyase-like"/>
    <property type="match status" value="2"/>
</dbReference>
<keyword evidence="2" id="KW-0547">Nucleotide-binding</keyword>
<dbReference type="InterPro" id="IPR050773">
    <property type="entry name" value="CbxX/CfxQ_RuBisCO_ESX"/>
</dbReference>
<dbReference type="InterPro" id="IPR039448">
    <property type="entry name" value="Beta_helix"/>
</dbReference>
<name>A0A7U3VSU0_9ACTN</name>